<comment type="caution">
    <text evidence="1">The sequence shown here is derived from an EMBL/GenBank/DDBJ whole genome shotgun (WGS) entry which is preliminary data.</text>
</comment>
<evidence type="ECO:0000313" key="1">
    <source>
        <dbReference type="EMBL" id="CAE7369388.1"/>
    </source>
</evidence>
<keyword evidence="2" id="KW-1185">Reference proteome</keyword>
<reference evidence="1" key="1">
    <citation type="submission" date="2021-02" db="EMBL/GenBank/DDBJ databases">
        <authorList>
            <person name="Dougan E. K."/>
            <person name="Rhodes N."/>
            <person name="Thang M."/>
            <person name="Chan C."/>
        </authorList>
    </citation>
    <scope>NUCLEOTIDE SEQUENCE</scope>
</reference>
<dbReference type="EMBL" id="CAJNJA010015831">
    <property type="protein sequence ID" value="CAE7369388.1"/>
    <property type="molecule type" value="Genomic_DNA"/>
</dbReference>
<protein>
    <submittedName>
        <fullName evidence="1">Uncharacterized protein</fullName>
    </submittedName>
</protein>
<dbReference type="Proteomes" id="UP000601435">
    <property type="component" value="Unassembled WGS sequence"/>
</dbReference>
<dbReference type="AlphaFoldDB" id="A0A812Q3Q6"/>
<accession>A0A812Q3Q6</accession>
<proteinExistence type="predicted"/>
<dbReference type="OrthoDB" id="407393at2759"/>
<gene>
    <name evidence="1" type="ORF">SNEC2469_LOCUS9908</name>
</gene>
<evidence type="ECO:0000313" key="2">
    <source>
        <dbReference type="Proteomes" id="UP000601435"/>
    </source>
</evidence>
<name>A0A812Q3Q6_9DINO</name>
<sequence>MISGRAFRMKWPRLEDAVRPRFLNWKDPVGAGCKPQLAELWNFGRFQDNFRPTLTLANGSVAMMHFTGNWGMLPPKWGNLSGIGLPDVGIRDAFPLRGQAPGCLLHFVMGAKESLLKDVDRALGHQPPGQIALQLRTGDAVKNSISGLAGKLTGPKCVGLFETDNFDARHTIQGLGPQSGATVLRASGIDPKHSVQDSAISITLASMIAMASHEVLLKTAGSIGEIARQLGSGIRPGGRWFLFETFLKERAARNQSEDNLARLCDPAFHPAG</sequence>
<organism evidence="1 2">
    <name type="scientific">Symbiodinium necroappetens</name>
    <dbReference type="NCBI Taxonomy" id="1628268"/>
    <lineage>
        <taxon>Eukaryota</taxon>
        <taxon>Sar</taxon>
        <taxon>Alveolata</taxon>
        <taxon>Dinophyceae</taxon>
        <taxon>Suessiales</taxon>
        <taxon>Symbiodiniaceae</taxon>
        <taxon>Symbiodinium</taxon>
    </lineage>
</organism>